<dbReference type="Proteomes" id="UP000695000">
    <property type="component" value="Unplaced"/>
</dbReference>
<organism evidence="5 6">
    <name type="scientific">Nicrophorus vespilloides</name>
    <name type="common">Boreal carrion beetle</name>
    <dbReference type="NCBI Taxonomy" id="110193"/>
    <lineage>
        <taxon>Eukaryota</taxon>
        <taxon>Metazoa</taxon>
        <taxon>Ecdysozoa</taxon>
        <taxon>Arthropoda</taxon>
        <taxon>Hexapoda</taxon>
        <taxon>Insecta</taxon>
        <taxon>Pterygota</taxon>
        <taxon>Neoptera</taxon>
        <taxon>Endopterygota</taxon>
        <taxon>Coleoptera</taxon>
        <taxon>Polyphaga</taxon>
        <taxon>Staphyliniformia</taxon>
        <taxon>Silphidae</taxon>
        <taxon>Nicrophorinae</taxon>
        <taxon>Nicrophorus</taxon>
    </lineage>
</organism>
<comment type="similarity">
    <text evidence="4">Belongs to the adenylate kinase family.</text>
</comment>
<keyword evidence="5" id="KW-1185">Reference proteome</keyword>
<reference evidence="6" key="1">
    <citation type="submission" date="2025-08" db="UniProtKB">
        <authorList>
            <consortium name="RefSeq"/>
        </authorList>
    </citation>
    <scope>IDENTIFICATION</scope>
    <source>
        <tissue evidence="6">Whole Larva</tissue>
    </source>
</reference>
<dbReference type="Pfam" id="PF00406">
    <property type="entry name" value="ADK"/>
    <property type="match status" value="1"/>
</dbReference>
<evidence type="ECO:0000256" key="4">
    <source>
        <dbReference type="RuleBase" id="RU003330"/>
    </source>
</evidence>
<name>A0ABM1MGY1_NICVS</name>
<dbReference type="InterPro" id="IPR027417">
    <property type="entry name" value="P-loop_NTPase"/>
</dbReference>
<dbReference type="InterPro" id="IPR000850">
    <property type="entry name" value="Adenylat/UMP-CMP_kin"/>
</dbReference>
<keyword evidence="2" id="KW-0547">Nucleotide-binding</keyword>
<evidence type="ECO:0000313" key="5">
    <source>
        <dbReference type="Proteomes" id="UP000695000"/>
    </source>
</evidence>
<proteinExistence type="inferred from homology"/>
<keyword evidence="1 4" id="KW-0808">Transferase</keyword>
<sequence length="90" mass="10345">MQRLSYDMSPLQELKVPIIWLIGGPGTGRDTQSAILEDFYGFDVIKIGSLLRQHASNETDRGRVIKENIEKKVKIIPDVIRFHISFIDLY</sequence>
<evidence type="ECO:0000313" key="6">
    <source>
        <dbReference type="RefSeq" id="XP_017773831.1"/>
    </source>
</evidence>
<protein>
    <submittedName>
        <fullName evidence="6">UMP-CMP kinase 3-like</fullName>
    </submittedName>
</protein>
<dbReference type="GeneID" id="108560686"/>
<dbReference type="PRINTS" id="PR00094">
    <property type="entry name" value="ADENYLTKNASE"/>
</dbReference>
<gene>
    <name evidence="6" type="primary">LOC108560686</name>
</gene>
<dbReference type="RefSeq" id="XP_017773831.1">
    <property type="nucleotide sequence ID" value="XM_017918342.1"/>
</dbReference>
<keyword evidence="3 4" id="KW-0418">Kinase</keyword>
<evidence type="ECO:0000256" key="1">
    <source>
        <dbReference type="ARBA" id="ARBA00022679"/>
    </source>
</evidence>
<dbReference type="SUPFAM" id="SSF52540">
    <property type="entry name" value="P-loop containing nucleoside triphosphate hydrolases"/>
    <property type="match status" value="1"/>
</dbReference>
<accession>A0ABM1MGY1</accession>
<dbReference type="Gene3D" id="3.40.50.300">
    <property type="entry name" value="P-loop containing nucleotide triphosphate hydrolases"/>
    <property type="match status" value="1"/>
</dbReference>
<evidence type="ECO:0000256" key="2">
    <source>
        <dbReference type="ARBA" id="ARBA00022741"/>
    </source>
</evidence>
<evidence type="ECO:0000256" key="3">
    <source>
        <dbReference type="ARBA" id="ARBA00022777"/>
    </source>
</evidence>